<sequence>MQFTRDERVLLIGLHPQSIDYSKLPGLDADIMTARVEAGNAALRKAGFDVVSCLLDGSPDDAETQLRKQAATERFNLVMIGAGIRAIPDYTLLFERIVNVLTEVAPGIRFCFNTSPETTINALERWISP</sequence>
<comment type="caution">
    <text evidence="1">The sequence shown here is derived from an EMBL/GenBank/DDBJ whole genome shotgun (WGS) entry which is preliminary data.</text>
</comment>
<dbReference type="EMBL" id="WEGI01000005">
    <property type="protein sequence ID" value="MQY27102.1"/>
    <property type="molecule type" value="Genomic_DNA"/>
</dbReference>
<accession>A0A7K0DNZ4</accession>
<gene>
    <name evidence="1" type="ORF">NRB56_26840</name>
</gene>
<keyword evidence="2" id="KW-1185">Reference proteome</keyword>
<evidence type="ECO:0000313" key="1">
    <source>
        <dbReference type="EMBL" id="MQY27102.1"/>
    </source>
</evidence>
<dbReference type="RefSeq" id="WP_227837629.1">
    <property type="nucleotide sequence ID" value="NZ_WEGI01000005.1"/>
</dbReference>
<reference evidence="1 2" key="1">
    <citation type="submission" date="2019-10" db="EMBL/GenBank/DDBJ databases">
        <title>Nocardia macrotermitis sp. nov. and Nocardia aurantia sp. nov., isolated from the gut of fungus growing-termite Macrotermes natalensis.</title>
        <authorList>
            <person name="Benndorf R."/>
            <person name="Schwitalla J."/>
            <person name="Martin K."/>
            <person name="De Beer W."/>
            <person name="Kaster A.-K."/>
            <person name="Vollmers J."/>
            <person name="Poulsen M."/>
            <person name="Beemelmanns C."/>
        </authorList>
    </citation>
    <scope>NUCLEOTIDE SEQUENCE [LARGE SCALE GENOMIC DNA]</scope>
    <source>
        <strain evidence="1 2">RB56</strain>
    </source>
</reference>
<proteinExistence type="predicted"/>
<organism evidence="1 2">
    <name type="scientific">Nocardia aurantia</name>
    <dbReference type="NCBI Taxonomy" id="2585199"/>
    <lineage>
        <taxon>Bacteria</taxon>
        <taxon>Bacillati</taxon>
        <taxon>Actinomycetota</taxon>
        <taxon>Actinomycetes</taxon>
        <taxon>Mycobacteriales</taxon>
        <taxon>Nocardiaceae</taxon>
        <taxon>Nocardia</taxon>
    </lineage>
</organism>
<dbReference type="Proteomes" id="UP000431401">
    <property type="component" value="Unassembled WGS sequence"/>
</dbReference>
<dbReference type="AlphaFoldDB" id="A0A7K0DNZ4"/>
<evidence type="ECO:0000313" key="2">
    <source>
        <dbReference type="Proteomes" id="UP000431401"/>
    </source>
</evidence>
<protein>
    <submittedName>
        <fullName evidence="1">Uncharacterized protein</fullName>
    </submittedName>
</protein>
<name>A0A7K0DNZ4_9NOCA</name>